<dbReference type="EMBL" id="CAEZXX010000037">
    <property type="protein sequence ID" value="CAB4703483.1"/>
    <property type="molecule type" value="Genomic_DNA"/>
</dbReference>
<feature type="region of interest" description="Disordered" evidence="1">
    <location>
        <begin position="229"/>
        <end position="272"/>
    </location>
</feature>
<evidence type="ECO:0000313" key="2">
    <source>
        <dbReference type="EMBL" id="CAB4703483.1"/>
    </source>
</evidence>
<evidence type="ECO:0000256" key="1">
    <source>
        <dbReference type="SAM" id="MobiDB-lite"/>
    </source>
</evidence>
<feature type="compositionally biased region" description="Low complexity" evidence="1">
    <location>
        <begin position="61"/>
        <end position="79"/>
    </location>
</feature>
<feature type="region of interest" description="Disordered" evidence="1">
    <location>
        <begin position="1"/>
        <end position="198"/>
    </location>
</feature>
<feature type="compositionally biased region" description="Polar residues" evidence="1">
    <location>
        <begin position="80"/>
        <end position="97"/>
    </location>
</feature>
<feature type="compositionally biased region" description="Basic and acidic residues" evidence="1">
    <location>
        <begin position="51"/>
        <end position="60"/>
    </location>
</feature>
<proteinExistence type="predicted"/>
<reference evidence="2" key="1">
    <citation type="submission" date="2020-05" db="EMBL/GenBank/DDBJ databases">
        <authorList>
            <person name="Chiriac C."/>
            <person name="Salcher M."/>
            <person name="Ghai R."/>
            <person name="Kavagutti S V."/>
        </authorList>
    </citation>
    <scope>NUCLEOTIDE SEQUENCE</scope>
</reference>
<protein>
    <submittedName>
        <fullName evidence="2">Unannotated protein</fullName>
    </submittedName>
</protein>
<accession>A0A6J6Q259</accession>
<feature type="compositionally biased region" description="Low complexity" evidence="1">
    <location>
        <begin position="109"/>
        <end position="146"/>
    </location>
</feature>
<sequence>MSSRPSGPLNNAPCGSHLKTSGATSGSPSAIYGGLLTITSTEPRSSGGRASNHEPWEKRTFAAALPSPAALARATSSASPDTSVPHTSVPSMESSAAQARAIAPEPVPRSTTTRRGVTARAASIANSASSSVSGRGMSTRGSTISSTVRNAHDPSTYCRGSPERLRATIASTRATVRSVTGSSRDVAHSKPSRPPASWQIQRAALASPTASEVSTHSCRHVRCSSVPLAPDTAQSSAPASRRVRSSVWSASTSSSRSPASTSCRRYTVYPMR</sequence>
<feature type="compositionally biased region" description="Low complexity" evidence="1">
    <location>
        <begin position="235"/>
        <end position="262"/>
    </location>
</feature>
<feature type="compositionally biased region" description="Polar residues" evidence="1">
    <location>
        <begin position="18"/>
        <end position="28"/>
    </location>
</feature>
<gene>
    <name evidence="2" type="ORF">UFOPK2602_00724</name>
</gene>
<organism evidence="2">
    <name type="scientific">freshwater metagenome</name>
    <dbReference type="NCBI Taxonomy" id="449393"/>
    <lineage>
        <taxon>unclassified sequences</taxon>
        <taxon>metagenomes</taxon>
        <taxon>ecological metagenomes</taxon>
    </lineage>
</organism>
<feature type="compositionally biased region" description="Polar residues" evidence="1">
    <location>
        <begin position="169"/>
        <end position="183"/>
    </location>
</feature>
<name>A0A6J6Q259_9ZZZZ</name>
<dbReference type="AlphaFoldDB" id="A0A6J6Q259"/>